<dbReference type="EMBL" id="AAXT01000001">
    <property type="protein sequence ID" value="EDO08657.1"/>
    <property type="molecule type" value="Genomic_DNA"/>
</dbReference>
<evidence type="ECO:0000256" key="5">
    <source>
        <dbReference type="RuleBase" id="RU364010"/>
    </source>
</evidence>
<reference evidence="6" key="3">
    <citation type="journal article" date="2014" name="BMC Genomics">
        <title>The Babesia bovis gene and promoter model: an update from full-length EST analysis.</title>
        <authorList>
            <person name="Yamagishi J."/>
            <person name="Wakaguri H."/>
            <person name="Yokoyama N."/>
            <person name="Yamashita R."/>
            <person name="Suzuki Y."/>
            <person name="Xuan X."/>
            <person name="Igarashi I."/>
        </authorList>
    </citation>
    <scope>NUCLEOTIDE SEQUENCE</scope>
    <source>
        <strain evidence="6">Texas</strain>
    </source>
</reference>
<comment type="subunit">
    <text evidence="5">V-ATPase is a heteromultimeric enzyme composed of a peripheral catalytic V1 complex (components A to H) attached to an integral membrane V0 proton pore complex.</text>
</comment>
<keyword evidence="8" id="KW-1185">Reference proteome</keyword>
<accession>A7AQ23</accession>
<dbReference type="InterPro" id="IPR036132">
    <property type="entry name" value="Vac_ATP_synth_c_sf"/>
</dbReference>
<organism evidence="7 8">
    <name type="scientific">Babesia bovis</name>
    <dbReference type="NCBI Taxonomy" id="5865"/>
    <lineage>
        <taxon>Eukaryota</taxon>
        <taxon>Sar</taxon>
        <taxon>Alveolata</taxon>
        <taxon>Apicomplexa</taxon>
        <taxon>Aconoidasida</taxon>
        <taxon>Piroplasmida</taxon>
        <taxon>Babesiidae</taxon>
        <taxon>Babesia</taxon>
    </lineage>
</organism>
<reference evidence="8" key="5">
    <citation type="journal article" date="2021" name="Int. J. Parasitol.">
        <title>Comparative analysis of gene expression between Babesia bovis blood stages and kinetes allowed by improved genome annotation.</title>
        <authorList>
            <person name="Ueti M.W."/>
            <person name="Johnson W.C."/>
            <person name="Kappmeyer L.S."/>
            <person name="Herndon D.R."/>
            <person name="Mousel M.R."/>
            <person name="Reif K.E."/>
            <person name="Taus N.S."/>
            <person name="Ifeonu O.O."/>
            <person name="Silva J.C."/>
            <person name="Suarez C.E."/>
            <person name="Brayton K.A."/>
        </authorList>
    </citation>
    <scope>NUCLEOTIDE SEQUENCE [LARGE SCALE GENOMIC DNA]</scope>
</reference>
<dbReference type="KEGG" id="bbo:BBOV_III011050"/>
<dbReference type="eggNOG" id="KOG2909">
    <property type="taxonomic scope" value="Eukaryota"/>
</dbReference>
<reference evidence="7 8" key="1">
    <citation type="journal article" date="2007" name="PLoS Pathog.">
        <title>Genome sequence of Babesia bovis and comparative analysis of apicomplexan hemoprotozoa.</title>
        <authorList>
            <person name="Brayton K.A."/>
            <person name="Lau A.O.T."/>
            <person name="Herndon D.R."/>
            <person name="Hannick L."/>
            <person name="Kappmeyer L.S."/>
            <person name="Berens S.J."/>
            <person name="Bidwell S.L."/>
            <person name="Brown W.C."/>
            <person name="Crabtree J."/>
            <person name="Fadrosh D."/>
            <person name="Feldblum T."/>
            <person name="Forberger H.A."/>
            <person name="Haas B.J."/>
            <person name="Howell J.M."/>
            <person name="Khouri H."/>
            <person name="Koo H."/>
            <person name="Mann D.J."/>
            <person name="Norimine J."/>
            <person name="Paulsen I.T."/>
            <person name="Radune D."/>
            <person name="Ren Q."/>
            <person name="Smith R.K. Jr."/>
            <person name="Suarez C.E."/>
            <person name="White O."/>
            <person name="Wortman J.R."/>
            <person name="Knowles D.P. Jr."/>
            <person name="McElwain T.F."/>
            <person name="Nene V.M."/>
        </authorList>
    </citation>
    <scope>NUCLEOTIDE SEQUENCE [LARGE SCALE GENOMIC DNA]</scope>
    <source>
        <strain evidence="7">T2Bo</strain>
    </source>
</reference>
<dbReference type="FunCoup" id="A7AQ23">
    <property type="interactions" value="98"/>
</dbReference>
<keyword evidence="4 5" id="KW-0406">Ion transport</keyword>
<sequence>MAPPTMNKCLFVACLSSPNESREQQHVIVRKQLIKSKMCHEVGLVNVPHDLRFTSFDNLLVCADDLEKHDPIVESVLKRVENLARSVDNSPLTIHFQGRQVAVETYISRFQWDDGRFPRYITLAENLQTLADLVKKMDDDVSAKASAYADLNNRRQSMRNDAESTYLYRDLTYVITPDVVDDPMDYLDTEHLTTMVVFVPNGMEDEWLNKYTTLCDKVVPTSAKQINVKCSGHTLWRTLIFKSEVDKFIEGCKGYNWVAKQFVYSEERYRAIIDESTKLETESHRQEAFLSRIYRVAFSDVFTCWMHLKAMRAFCEAALKFGLPINFNCFSIWPTDRADINALKQSLDQLLRRTPTTTSHHHDHHDLEMEKEYDSFISFSFNVVGC</sequence>
<protein>
    <recommendedName>
        <fullName evidence="5">V-type proton ATPase subunit C</fullName>
    </recommendedName>
</protein>
<dbReference type="STRING" id="5865.A7AQ23"/>
<dbReference type="AlphaFoldDB" id="A7AQ23"/>
<dbReference type="Proteomes" id="UP000002173">
    <property type="component" value="Unassembled WGS sequence"/>
</dbReference>
<reference evidence="8" key="4">
    <citation type="journal article" date="2020" name="Data Brief">
        <title>Transcriptome dataset of Babesia bovis life stages within vertebrate and invertebrate hosts.</title>
        <authorList>
            <person name="Ueti M.W."/>
            <person name="Johnson W.C."/>
            <person name="Kappmeyer L.S."/>
            <person name="Herndon D.R."/>
            <person name="Mousel M.R."/>
            <person name="Reif K.E."/>
            <person name="Taus N.S."/>
            <person name="Ifeonu O.O."/>
            <person name="Silva J.C."/>
            <person name="Suarez C.E."/>
            <person name="Brayton K.A."/>
        </authorList>
    </citation>
    <scope>NUCLEOTIDE SEQUENCE [LARGE SCALE GENOMIC DNA]</scope>
</reference>
<reference evidence="7" key="2">
    <citation type="submission" date="2007-08" db="EMBL/GenBank/DDBJ databases">
        <authorList>
            <person name="Nene V."/>
        </authorList>
    </citation>
    <scope>NUCLEOTIDE SEQUENCE</scope>
    <source>
        <strain evidence="7">T2Bo</strain>
    </source>
</reference>
<dbReference type="Gene3D" id="3.30.70.100">
    <property type="match status" value="1"/>
</dbReference>
<evidence type="ECO:0000256" key="4">
    <source>
        <dbReference type="ARBA" id="ARBA00023065"/>
    </source>
</evidence>
<proteinExistence type="evidence at transcript level"/>
<dbReference type="GO" id="GO:0000221">
    <property type="term" value="C:vacuolar proton-transporting V-type ATPase, V1 domain"/>
    <property type="evidence" value="ECO:0007669"/>
    <property type="project" value="TreeGrafter"/>
</dbReference>
<dbReference type="PANTHER" id="PTHR10137:SF0">
    <property type="entry name" value="V-TYPE PROTON ATPASE SUBUNIT C"/>
    <property type="match status" value="1"/>
</dbReference>
<dbReference type="EMBL" id="AK441871">
    <property type="protein sequence ID" value="BAN65665.1"/>
    <property type="molecule type" value="mRNA"/>
</dbReference>
<name>A7AQ23_BABBO</name>
<evidence type="ECO:0000256" key="1">
    <source>
        <dbReference type="ARBA" id="ARBA00006138"/>
    </source>
</evidence>
<evidence type="ECO:0000313" key="6">
    <source>
        <dbReference type="EMBL" id="BAN65665.1"/>
    </source>
</evidence>
<gene>
    <name evidence="6 7" type="ORF">BBOV_III011050</name>
</gene>
<dbReference type="RefSeq" id="XP_001612225.1">
    <property type="nucleotide sequence ID" value="XM_001612175.1"/>
</dbReference>
<dbReference type="GeneID" id="5480485"/>
<evidence type="ECO:0000313" key="7">
    <source>
        <dbReference type="EMBL" id="EDO08657.1"/>
    </source>
</evidence>
<dbReference type="Pfam" id="PF03223">
    <property type="entry name" value="V-ATPase_C"/>
    <property type="match status" value="1"/>
</dbReference>
<comment type="similarity">
    <text evidence="1 5">Belongs to the V-ATPase C subunit family.</text>
</comment>
<dbReference type="CDD" id="cd14785">
    <property type="entry name" value="V-ATPase_C"/>
    <property type="match status" value="1"/>
</dbReference>
<keyword evidence="2 5" id="KW-0813">Transport</keyword>
<evidence type="ECO:0000256" key="3">
    <source>
        <dbReference type="ARBA" id="ARBA00022781"/>
    </source>
</evidence>
<comment type="function">
    <text evidence="5">Subunit of the V1 complex of vacuolar(H+)-ATPase (V-ATPase), a multisubunit enzyme composed of a peripheral complex (V1) that hydrolyzes ATP and a membrane integral complex (V0) that translocates protons. V-ATPase is responsible for acidifying and maintaining the pH of intracellular compartments and in some cell types, is targeted to the plasma membrane, where it is responsible for acidifying the extracellular environment. Subunit C is necessary for the assembly of the catalytic sector of the enzyme and is likely to have a specific function in its catalytic activity.</text>
</comment>
<evidence type="ECO:0000313" key="8">
    <source>
        <dbReference type="Proteomes" id="UP000002173"/>
    </source>
</evidence>
<dbReference type="PANTHER" id="PTHR10137">
    <property type="entry name" value="V-TYPE PROTON ATPASE SUBUNIT C"/>
    <property type="match status" value="1"/>
</dbReference>
<dbReference type="VEuPathDB" id="PiroplasmaDB:BBOV_III011050"/>
<dbReference type="InterPro" id="IPR004907">
    <property type="entry name" value="ATPase_V1-cplx_csu"/>
</dbReference>
<dbReference type="Gene3D" id="3.30.70.1180">
    <property type="entry name" value="Vacuolar atp synthase subunit c, domain 1"/>
    <property type="match status" value="1"/>
</dbReference>
<evidence type="ECO:0000256" key="2">
    <source>
        <dbReference type="ARBA" id="ARBA00022448"/>
    </source>
</evidence>
<dbReference type="Gene3D" id="1.20.1460.10">
    <property type="entry name" value="subunit c (vma5p) of the yeast v-atpase, domain 2"/>
    <property type="match status" value="1"/>
</dbReference>
<dbReference type="SUPFAM" id="SSF118203">
    <property type="entry name" value="Vacuolar ATP synthase subunit C"/>
    <property type="match status" value="1"/>
</dbReference>
<dbReference type="GO" id="GO:0046961">
    <property type="term" value="F:proton-transporting ATPase activity, rotational mechanism"/>
    <property type="evidence" value="ECO:0007669"/>
    <property type="project" value="InterPro"/>
</dbReference>
<keyword evidence="3 5" id="KW-0375">Hydrogen ion transport</keyword>
<dbReference type="OMA" id="VMIWIHV"/>